<protein>
    <submittedName>
        <fullName evidence="1">Uncharacterized protein</fullName>
    </submittedName>
</protein>
<sequence length="59" mass="6907">MYLIRNTFKRLHYPVDIVELSIGKSADGTIKIRQNKYLNNLIERDHRSGLLDSRPPKVL</sequence>
<proteinExistence type="predicted"/>
<name>A0A077Q5L3_XENBV</name>
<dbReference type="Proteomes" id="UP000028480">
    <property type="component" value="Unassembled WGS sequence"/>
</dbReference>
<gene>
    <name evidence="1" type="ORF">XBI1_1440003</name>
</gene>
<dbReference type="AlphaFoldDB" id="A0A077Q5L3"/>
<comment type="caution">
    <text evidence="1">The sequence shown here is derived from an EMBL/GenBank/DDBJ whole genome shotgun (WGS) entry which is preliminary data.</text>
</comment>
<accession>A0A077Q5L3</accession>
<organism evidence="1 2">
    <name type="scientific">Xenorhabdus bovienii str. Intermedium</name>
    <dbReference type="NCBI Taxonomy" id="1379677"/>
    <lineage>
        <taxon>Bacteria</taxon>
        <taxon>Pseudomonadati</taxon>
        <taxon>Pseudomonadota</taxon>
        <taxon>Gammaproteobacteria</taxon>
        <taxon>Enterobacterales</taxon>
        <taxon>Morganellaceae</taxon>
        <taxon>Xenorhabdus</taxon>
    </lineage>
</organism>
<reference evidence="1" key="1">
    <citation type="submission" date="2013-07" db="EMBL/GenBank/DDBJ databases">
        <title>Sub-species coevolution in mutualistic symbiosis.</title>
        <authorList>
            <person name="Murfin K."/>
            <person name="Klassen J."/>
            <person name="Lee M."/>
            <person name="Forst S."/>
            <person name="Stock P."/>
            <person name="Goodrich-Blair H."/>
        </authorList>
    </citation>
    <scope>NUCLEOTIDE SEQUENCE [LARGE SCALE GENOMIC DNA]</scope>
    <source>
        <strain evidence="1">Intermedium</strain>
    </source>
</reference>
<evidence type="ECO:0000313" key="1">
    <source>
        <dbReference type="EMBL" id="CDH31387.1"/>
    </source>
</evidence>
<dbReference type="HOGENOM" id="CLU_191621_0_0_6"/>
<dbReference type="EMBL" id="CBTB010000051">
    <property type="protein sequence ID" value="CDH31387.1"/>
    <property type="molecule type" value="Genomic_DNA"/>
</dbReference>
<evidence type="ECO:0000313" key="2">
    <source>
        <dbReference type="Proteomes" id="UP000028480"/>
    </source>
</evidence>